<keyword evidence="1" id="KW-1133">Transmembrane helix</keyword>
<feature type="transmembrane region" description="Helical" evidence="1">
    <location>
        <begin position="28"/>
        <end position="49"/>
    </location>
</feature>
<accession>A0ABP6ASH6</accession>
<name>A0ABP6ASH6_9ACTN</name>
<keyword evidence="1" id="KW-0812">Transmembrane</keyword>
<evidence type="ECO:0000313" key="2">
    <source>
        <dbReference type="EMBL" id="GAA2522330.1"/>
    </source>
</evidence>
<reference evidence="3" key="1">
    <citation type="journal article" date="2019" name="Int. J. Syst. Evol. Microbiol.">
        <title>The Global Catalogue of Microorganisms (GCM) 10K type strain sequencing project: providing services to taxonomists for standard genome sequencing and annotation.</title>
        <authorList>
            <consortium name="The Broad Institute Genomics Platform"/>
            <consortium name="The Broad Institute Genome Sequencing Center for Infectious Disease"/>
            <person name="Wu L."/>
            <person name="Ma J."/>
        </authorList>
    </citation>
    <scope>NUCLEOTIDE SEQUENCE [LARGE SCALE GENOMIC DNA]</scope>
    <source>
        <strain evidence="3">JCM 3367</strain>
    </source>
</reference>
<keyword evidence="3" id="KW-1185">Reference proteome</keyword>
<feature type="transmembrane region" description="Helical" evidence="1">
    <location>
        <begin position="70"/>
        <end position="94"/>
    </location>
</feature>
<gene>
    <name evidence="2" type="ORF">GCM10010201_20420</name>
</gene>
<comment type="caution">
    <text evidence="2">The sequence shown here is derived from an EMBL/GenBank/DDBJ whole genome shotgun (WGS) entry which is preliminary data.</text>
</comment>
<evidence type="ECO:0008006" key="4">
    <source>
        <dbReference type="Google" id="ProtNLM"/>
    </source>
</evidence>
<dbReference type="Proteomes" id="UP001499978">
    <property type="component" value="Unassembled WGS sequence"/>
</dbReference>
<organism evidence="2 3">
    <name type="scientific">Pilimelia columellifera subsp. columellifera</name>
    <dbReference type="NCBI Taxonomy" id="706583"/>
    <lineage>
        <taxon>Bacteria</taxon>
        <taxon>Bacillati</taxon>
        <taxon>Actinomycetota</taxon>
        <taxon>Actinomycetes</taxon>
        <taxon>Micromonosporales</taxon>
        <taxon>Micromonosporaceae</taxon>
        <taxon>Pilimelia</taxon>
    </lineage>
</organism>
<protein>
    <recommendedName>
        <fullName evidence="4">H(+)-exporting diphosphatase</fullName>
    </recommendedName>
</protein>
<dbReference type="EMBL" id="BAAARY010000007">
    <property type="protein sequence ID" value="GAA2522330.1"/>
    <property type="molecule type" value="Genomic_DNA"/>
</dbReference>
<proteinExistence type="predicted"/>
<evidence type="ECO:0000256" key="1">
    <source>
        <dbReference type="SAM" id="Phobius"/>
    </source>
</evidence>
<sequence length="104" mass="10823">MATADTGTHADTGAQHALAAAADLSGTTILLVVLALFSAYGLGFAHAILRRARNDYRVTRKSLPGLRRGVVNAFTTTAGRLALVFIVIAVTMAWSAMAGDRPPA</sequence>
<evidence type="ECO:0000313" key="3">
    <source>
        <dbReference type="Proteomes" id="UP001499978"/>
    </source>
</evidence>
<keyword evidence="1" id="KW-0472">Membrane</keyword>
<dbReference type="RefSeq" id="WP_344171609.1">
    <property type="nucleotide sequence ID" value="NZ_BAAARY010000007.1"/>
</dbReference>